<keyword evidence="2" id="KW-1185">Reference proteome</keyword>
<evidence type="ECO:0000313" key="1">
    <source>
        <dbReference type="EMBL" id="KAJ9634566.1"/>
    </source>
</evidence>
<dbReference type="EMBL" id="JAPDRP010000031">
    <property type="protein sequence ID" value="KAJ9634566.1"/>
    <property type="molecule type" value="Genomic_DNA"/>
</dbReference>
<dbReference type="Proteomes" id="UP001172680">
    <property type="component" value="Unassembled WGS sequence"/>
</dbReference>
<protein>
    <submittedName>
        <fullName evidence="1">Uncharacterized protein</fullName>
    </submittedName>
</protein>
<sequence>MPKRQAGQPPKGLVAADAPAAKRARVEDVPRRTGKAKAATTDKHSMKARGFGETAATANTGANGDADDPSDCHVTSSPLVLSQACNRHISSAPVYKPLDPSRREIRLLTLAGGQFSDDIHCSLSTVSLDDEPVYEALSYVWGDPNITRTIILQWTLQQATTNLEAALRRLRYRNRPRVLWVDAVCINQKDVLERQKQVLLMGDLYRNASVVLCWLGEKSEDSALAFDAFETWPQGPEIHWDPDETLGMDPRTSGIEYAFAVERLSGRPYFYRLWIIYGVLGIANDTVHVVPDYSVPVPLVYEQFTATTMETYQTLDVLSQVLPCSAASSTQTPAGLPSWAPDWSAKLKYTGNSNYAQGRFRGICCYNSSMGSKAGISQPNRGRLAARGVLLGTIARLGGAVDDEMSAADAVEFIESGIHFAMLETLPNRSYPVSSDAAYDSKTSTATSAACQTTYQDALWMTLCGSVVPDSFILASELDMSKFANFTRTTEPWRYRSFFDSRWESWNEYVDTGLPSAVGRADVELMQFSTQFGQAMAMRRLFVSDPQHEWLGSAPMDAKVGDTIAILAGGKVPYILRQKEVDGERVFQFMGDAYVHGIMDGEGMALGEMEEIVLV</sequence>
<proteinExistence type="predicted"/>
<gene>
    <name evidence="1" type="ORF">H2199_008849</name>
</gene>
<evidence type="ECO:0000313" key="2">
    <source>
        <dbReference type="Proteomes" id="UP001172680"/>
    </source>
</evidence>
<organism evidence="1 2">
    <name type="scientific">Coniosporium tulheliwenetii</name>
    <dbReference type="NCBI Taxonomy" id="3383036"/>
    <lineage>
        <taxon>Eukaryota</taxon>
        <taxon>Fungi</taxon>
        <taxon>Dikarya</taxon>
        <taxon>Ascomycota</taxon>
        <taxon>Pezizomycotina</taxon>
        <taxon>Dothideomycetes</taxon>
        <taxon>Dothideomycetes incertae sedis</taxon>
        <taxon>Coniosporium</taxon>
    </lineage>
</organism>
<comment type="caution">
    <text evidence="1">The sequence shown here is derived from an EMBL/GenBank/DDBJ whole genome shotgun (WGS) entry which is preliminary data.</text>
</comment>
<name>A0ACC2YGS0_9PEZI</name>
<accession>A0ACC2YGS0</accession>
<reference evidence="1" key="1">
    <citation type="submission" date="2022-10" db="EMBL/GenBank/DDBJ databases">
        <title>Culturing micro-colonial fungi from biological soil crusts in the Mojave desert and describing Neophaeococcomyces mojavensis, and introducing the new genera and species Taxawa tesnikishii.</title>
        <authorList>
            <person name="Kurbessoian T."/>
            <person name="Stajich J.E."/>
        </authorList>
    </citation>
    <scope>NUCLEOTIDE SEQUENCE</scope>
    <source>
        <strain evidence="1">JES_115</strain>
    </source>
</reference>